<dbReference type="GO" id="GO:0046872">
    <property type="term" value="F:metal ion binding"/>
    <property type="evidence" value="ECO:0007669"/>
    <property type="project" value="UniProtKB-KW"/>
</dbReference>
<dbReference type="Proteomes" id="UP000478052">
    <property type="component" value="Unassembled WGS sequence"/>
</dbReference>
<dbReference type="GO" id="GO:0016787">
    <property type="term" value="F:hydrolase activity"/>
    <property type="evidence" value="ECO:0007669"/>
    <property type="project" value="UniProtKB-KW"/>
</dbReference>
<evidence type="ECO:0000259" key="8">
    <source>
        <dbReference type="Pfam" id="PF13359"/>
    </source>
</evidence>
<dbReference type="InterPro" id="IPR045249">
    <property type="entry name" value="HARBI1-like"/>
</dbReference>
<dbReference type="EMBL" id="VUJU01012923">
    <property type="protein sequence ID" value="KAF0706407.1"/>
    <property type="molecule type" value="Genomic_DNA"/>
</dbReference>
<evidence type="ECO:0000313" key="9">
    <source>
        <dbReference type="EMBL" id="KAF0706407.1"/>
    </source>
</evidence>
<reference evidence="9 10" key="1">
    <citation type="submission" date="2019-08" db="EMBL/GenBank/DDBJ databases">
        <title>Whole genome of Aphis craccivora.</title>
        <authorList>
            <person name="Voronova N.V."/>
            <person name="Shulinski R.S."/>
            <person name="Bandarenka Y.V."/>
            <person name="Zhorov D.G."/>
            <person name="Warner D."/>
        </authorList>
    </citation>
    <scope>NUCLEOTIDE SEQUENCE [LARGE SCALE GENOMIC DNA]</scope>
    <source>
        <strain evidence="9">180601</strain>
        <tissue evidence="9">Whole Body</tissue>
    </source>
</reference>
<evidence type="ECO:0000256" key="2">
    <source>
        <dbReference type="ARBA" id="ARBA00004123"/>
    </source>
</evidence>
<proteinExistence type="inferred from homology"/>
<dbReference type="PANTHER" id="PTHR22930">
    <property type="match status" value="1"/>
</dbReference>
<name>A0A6G0VR46_APHCR</name>
<evidence type="ECO:0000256" key="1">
    <source>
        <dbReference type="ARBA" id="ARBA00001968"/>
    </source>
</evidence>
<evidence type="ECO:0000256" key="4">
    <source>
        <dbReference type="ARBA" id="ARBA00022722"/>
    </source>
</evidence>
<feature type="domain" description="DDE Tnp4" evidence="8">
    <location>
        <begin position="70"/>
        <end position="193"/>
    </location>
</feature>
<organism evidence="9 10">
    <name type="scientific">Aphis craccivora</name>
    <name type="common">Cowpea aphid</name>
    <dbReference type="NCBI Taxonomy" id="307492"/>
    <lineage>
        <taxon>Eukaryota</taxon>
        <taxon>Metazoa</taxon>
        <taxon>Ecdysozoa</taxon>
        <taxon>Arthropoda</taxon>
        <taxon>Hexapoda</taxon>
        <taxon>Insecta</taxon>
        <taxon>Pterygota</taxon>
        <taxon>Neoptera</taxon>
        <taxon>Paraneoptera</taxon>
        <taxon>Hemiptera</taxon>
        <taxon>Sternorrhyncha</taxon>
        <taxon>Aphidomorpha</taxon>
        <taxon>Aphidoidea</taxon>
        <taxon>Aphididae</taxon>
        <taxon>Aphidini</taxon>
        <taxon>Aphis</taxon>
        <taxon>Aphis</taxon>
    </lineage>
</organism>
<evidence type="ECO:0000256" key="5">
    <source>
        <dbReference type="ARBA" id="ARBA00022723"/>
    </source>
</evidence>
<feature type="non-terminal residue" evidence="9">
    <location>
        <position position="1"/>
    </location>
</feature>
<comment type="subcellular location">
    <subcellularLocation>
        <location evidence="2">Nucleus</location>
    </subcellularLocation>
</comment>
<dbReference type="GO" id="GO:0004518">
    <property type="term" value="F:nuclease activity"/>
    <property type="evidence" value="ECO:0007669"/>
    <property type="project" value="UniProtKB-KW"/>
</dbReference>
<keyword evidence="4" id="KW-0540">Nuclease</keyword>
<evidence type="ECO:0000256" key="6">
    <source>
        <dbReference type="ARBA" id="ARBA00022801"/>
    </source>
</evidence>
<protein>
    <submittedName>
        <fullName evidence="9">Protein ALP1-like isoform X1</fullName>
    </submittedName>
</protein>
<comment type="caution">
    <text evidence="9">The sequence shown here is derived from an EMBL/GenBank/DDBJ whole genome shotgun (WGS) entry which is preliminary data.</text>
</comment>
<comment type="similarity">
    <text evidence="3">Belongs to the HARBI1 family.</text>
</comment>
<dbReference type="InterPro" id="IPR027806">
    <property type="entry name" value="HARBI1_dom"/>
</dbReference>
<keyword evidence="6" id="KW-0378">Hydrolase</keyword>
<accession>A0A6G0VR46</accession>
<keyword evidence="7" id="KW-0539">Nucleus</keyword>
<dbReference type="PANTHER" id="PTHR22930:SF269">
    <property type="entry name" value="NUCLEASE HARBI1-LIKE PROTEIN"/>
    <property type="match status" value="1"/>
</dbReference>
<sequence>YLSTGCSFRSLAFTFRMGITSVARIVIETCNAIWNILSKVYIPVPTNEMWKTNAKDFYNKWNFPNCLGSIDGKHVRIDQPEHSGSMYYNYKHFYSINLFAISDVNYKFIIVDIGAYGRESDGGVLKNSVFFNKLQKKELSIPDDIELPNTNIIAPYTFIGDEAFPLLINILRPYPGKQLINDEKKETNVEHAIVITKAICVLHNIVLTYDQQSSQVDNLEGNTSGFGDIGGRKNNRFGRAARDSREIFTEYFSSEAGTIPWQLDCI</sequence>
<dbReference type="AlphaFoldDB" id="A0A6G0VR46"/>
<dbReference type="Pfam" id="PF13359">
    <property type="entry name" value="DDE_Tnp_4"/>
    <property type="match status" value="1"/>
</dbReference>
<dbReference type="OrthoDB" id="6595824at2759"/>
<comment type="cofactor">
    <cofactor evidence="1">
        <name>a divalent metal cation</name>
        <dbReference type="ChEBI" id="CHEBI:60240"/>
    </cofactor>
</comment>
<gene>
    <name evidence="9" type="ORF">FWK35_00037905</name>
</gene>
<keyword evidence="10" id="KW-1185">Reference proteome</keyword>
<evidence type="ECO:0000256" key="7">
    <source>
        <dbReference type="ARBA" id="ARBA00023242"/>
    </source>
</evidence>
<dbReference type="GO" id="GO:0005634">
    <property type="term" value="C:nucleus"/>
    <property type="evidence" value="ECO:0007669"/>
    <property type="project" value="UniProtKB-SubCell"/>
</dbReference>
<keyword evidence="5" id="KW-0479">Metal-binding</keyword>
<evidence type="ECO:0000256" key="3">
    <source>
        <dbReference type="ARBA" id="ARBA00006958"/>
    </source>
</evidence>
<evidence type="ECO:0000313" key="10">
    <source>
        <dbReference type="Proteomes" id="UP000478052"/>
    </source>
</evidence>